<sequence length="468" mass="48282">MRTVAGARPTTFCAWNRRGEVTEQPDIKQTAVAEAGPSLAQIAGRVLNRPLLLHPDKADLILHVLQGRIGIEPLQTVTPETNRFVGTYRRDNGGVGSMRVENGVAILPIVGSLVNRGAWIGASSGLVSYEGIAAQLREAEADPDVRAVLLDIDSPGGEATGMFATAKLVSAVNKTKPVVAFVNDVSVSAAYGIASAASEIIVSPTSMVGSIGVVLTHLDRSGELEDRGVKPTLIHAGAHKVDGHPFGPLSDAVRADLQAEVMKIYDQFVGLVAEGRAGRVSAEAIRATEARTYLGADAIAQGLADRMASLDEVIAALSQPPSGASPQRNGGPMTKTTQSEAPQGDVSAISPADLQGAVDAARTEAHAAGVTAGKAEATARIKSILTAPETDGREAQALVLALETEMSAGDAAKVLAASPKASTSASIADRAAQEAELGAETPADHLNRSERNAAGWAKAITQANARFS</sequence>
<comment type="caution">
    <text evidence="7">The sequence shown here is derived from an EMBL/GenBank/DDBJ whole genome shotgun (WGS) entry which is preliminary data.</text>
</comment>
<dbReference type="SUPFAM" id="SSF52096">
    <property type="entry name" value="ClpP/crotonase"/>
    <property type="match status" value="1"/>
</dbReference>
<dbReference type="Gene3D" id="3.90.226.10">
    <property type="entry name" value="2-enoyl-CoA Hydratase, Chain A, domain 1"/>
    <property type="match status" value="1"/>
</dbReference>
<feature type="compositionally biased region" description="Polar residues" evidence="5">
    <location>
        <begin position="319"/>
        <end position="341"/>
    </location>
</feature>
<evidence type="ECO:0000313" key="8">
    <source>
        <dbReference type="Proteomes" id="UP000241899"/>
    </source>
</evidence>
<dbReference type="OrthoDB" id="266140at2"/>
<evidence type="ECO:0000313" key="7">
    <source>
        <dbReference type="EMBL" id="PTE16879.1"/>
    </source>
</evidence>
<keyword evidence="4" id="KW-0720">Serine protease</keyword>
<feature type="region of interest" description="Disordered" evidence="5">
    <location>
        <begin position="420"/>
        <end position="446"/>
    </location>
</feature>
<name>A0A2T4JG39_9RHOB</name>
<dbReference type="EMBL" id="PZKF01000029">
    <property type="protein sequence ID" value="PTE16879.1"/>
    <property type="molecule type" value="Genomic_DNA"/>
</dbReference>
<evidence type="ECO:0000256" key="4">
    <source>
        <dbReference type="ARBA" id="ARBA00022825"/>
    </source>
</evidence>
<dbReference type="GO" id="GO:0008236">
    <property type="term" value="F:serine-type peptidase activity"/>
    <property type="evidence" value="ECO:0007669"/>
    <property type="project" value="UniProtKB-KW"/>
</dbReference>
<dbReference type="InterPro" id="IPR002142">
    <property type="entry name" value="Peptidase_S49"/>
</dbReference>
<keyword evidence="3" id="KW-0378">Hydrolase</keyword>
<evidence type="ECO:0000259" key="6">
    <source>
        <dbReference type="Pfam" id="PF01343"/>
    </source>
</evidence>
<feature type="region of interest" description="Disordered" evidence="5">
    <location>
        <begin position="318"/>
        <end position="347"/>
    </location>
</feature>
<protein>
    <submittedName>
        <fullName evidence="7">Peptidase S46</fullName>
    </submittedName>
</protein>
<evidence type="ECO:0000256" key="3">
    <source>
        <dbReference type="ARBA" id="ARBA00022801"/>
    </source>
</evidence>
<evidence type="ECO:0000256" key="5">
    <source>
        <dbReference type="SAM" id="MobiDB-lite"/>
    </source>
</evidence>
<evidence type="ECO:0000256" key="1">
    <source>
        <dbReference type="ARBA" id="ARBA00008683"/>
    </source>
</evidence>
<organism evidence="7 8">
    <name type="scientific">Phaeovulum veldkampii DSM 11550</name>
    <dbReference type="NCBI Taxonomy" id="1185920"/>
    <lineage>
        <taxon>Bacteria</taxon>
        <taxon>Pseudomonadati</taxon>
        <taxon>Pseudomonadota</taxon>
        <taxon>Alphaproteobacteria</taxon>
        <taxon>Rhodobacterales</taxon>
        <taxon>Paracoccaceae</taxon>
        <taxon>Phaeovulum</taxon>
    </lineage>
</organism>
<keyword evidence="2" id="KW-0645">Protease</keyword>
<dbReference type="GO" id="GO:0006508">
    <property type="term" value="P:proteolysis"/>
    <property type="evidence" value="ECO:0007669"/>
    <property type="project" value="UniProtKB-KW"/>
</dbReference>
<dbReference type="InterPro" id="IPR033855">
    <property type="entry name" value="Protein_C"/>
</dbReference>
<proteinExistence type="inferred from homology"/>
<dbReference type="PANTHER" id="PTHR33209:SF1">
    <property type="entry name" value="PEPTIDASE S49 DOMAIN-CONTAINING PROTEIN"/>
    <property type="match status" value="1"/>
</dbReference>
<dbReference type="Pfam" id="PF01343">
    <property type="entry name" value="Peptidase_S49"/>
    <property type="match status" value="1"/>
</dbReference>
<dbReference type="Gene3D" id="6.20.330.10">
    <property type="match status" value="1"/>
</dbReference>
<evidence type="ECO:0000256" key="2">
    <source>
        <dbReference type="ARBA" id="ARBA00022670"/>
    </source>
</evidence>
<keyword evidence="8" id="KW-1185">Reference proteome</keyword>
<dbReference type="AlphaFoldDB" id="A0A2T4JG39"/>
<dbReference type="InterPro" id="IPR029045">
    <property type="entry name" value="ClpP/crotonase-like_dom_sf"/>
</dbReference>
<reference evidence="7 8" key="1">
    <citation type="submission" date="2018-03" db="EMBL/GenBank/DDBJ databases">
        <title>Rhodobacter veldkampii.</title>
        <authorList>
            <person name="Meyer T.E."/>
            <person name="Miller S."/>
            <person name="Lodha T."/>
            <person name="Gandham S."/>
            <person name="Chintalapati S."/>
            <person name="Chintalapati V.R."/>
        </authorList>
    </citation>
    <scope>NUCLEOTIDE SEQUENCE [LARGE SCALE GENOMIC DNA]</scope>
    <source>
        <strain evidence="7 8">DSM 11550</strain>
    </source>
</reference>
<feature type="domain" description="Peptidase S49" evidence="6">
    <location>
        <begin position="172"/>
        <end position="319"/>
    </location>
</feature>
<accession>A0A2T4JG39</accession>
<comment type="similarity">
    <text evidence="1">Belongs to the peptidase S49 family.</text>
</comment>
<gene>
    <name evidence="7" type="ORF">C5F46_11930</name>
</gene>
<dbReference type="Proteomes" id="UP000241899">
    <property type="component" value="Unassembled WGS sequence"/>
</dbReference>
<dbReference type="PANTHER" id="PTHR33209">
    <property type="entry name" value="PROTEASE 4"/>
    <property type="match status" value="1"/>
</dbReference>
<dbReference type="CDD" id="cd07022">
    <property type="entry name" value="S49_Sppa_36K_type"/>
    <property type="match status" value="1"/>
</dbReference>